<dbReference type="CDD" id="cd18873">
    <property type="entry name" value="NUDIX_NadM_like"/>
    <property type="match status" value="1"/>
</dbReference>
<dbReference type="AlphaFoldDB" id="A0A7C4L110"/>
<dbReference type="Pfam" id="PF21906">
    <property type="entry name" value="WHD_NrtR"/>
    <property type="match status" value="1"/>
</dbReference>
<comment type="caution">
    <text evidence="2">The sequence shown here is derived from an EMBL/GenBank/DDBJ whole genome shotgun (WGS) entry which is preliminary data.</text>
</comment>
<dbReference type="SUPFAM" id="SSF46785">
    <property type="entry name" value="Winged helix' DNA-binding domain"/>
    <property type="match status" value="1"/>
</dbReference>
<accession>A0A7C4L110</accession>
<dbReference type="InterPro" id="IPR054105">
    <property type="entry name" value="WHD_NrtR"/>
</dbReference>
<feature type="domain" description="NrtR DNA-binding winged helix" evidence="1">
    <location>
        <begin position="149"/>
        <end position="207"/>
    </location>
</feature>
<dbReference type="InterPro" id="IPR015797">
    <property type="entry name" value="NUDIX_hydrolase-like_dom_sf"/>
</dbReference>
<protein>
    <submittedName>
        <fullName evidence="2">NUDIX hydrolase</fullName>
    </submittedName>
</protein>
<sequence>MSKTAATKPHLEIRVVVFTLQENRLKVLLAPAQESFFAGRWMLPDAPILECTLEKSAAKQIEQLTGVGEVYLEQLYTYGDPGRHPACRLISIVYFALIPADSLQATKDANNNSRWYGLEELPPLVMDHGEILDYALRRLRYKLEYSAVGFELLPEFFTLSELQHTYELILGEKLDKRNFRRRILEAGIIEATPHRRSGEGRPALLYRYRPDAVAEVKARRLFP</sequence>
<organism evidence="2">
    <name type="scientific">Bellilinea caldifistulae</name>
    <dbReference type="NCBI Taxonomy" id="360411"/>
    <lineage>
        <taxon>Bacteria</taxon>
        <taxon>Bacillati</taxon>
        <taxon>Chloroflexota</taxon>
        <taxon>Anaerolineae</taxon>
        <taxon>Anaerolineales</taxon>
        <taxon>Anaerolineaceae</taxon>
        <taxon>Bellilinea</taxon>
    </lineage>
</organism>
<dbReference type="Gene3D" id="1.10.10.10">
    <property type="entry name" value="Winged helix-like DNA-binding domain superfamily/Winged helix DNA-binding domain"/>
    <property type="match status" value="1"/>
</dbReference>
<dbReference type="EMBL" id="DSXR01000118">
    <property type="protein sequence ID" value="HGS88257.1"/>
    <property type="molecule type" value="Genomic_DNA"/>
</dbReference>
<reference evidence="2" key="1">
    <citation type="journal article" date="2020" name="mSystems">
        <title>Genome- and Community-Level Interaction Insights into Carbon Utilization and Element Cycling Functions of Hydrothermarchaeota in Hydrothermal Sediment.</title>
        <authorList>
            <person name="Zhou Z."/>
            <person name="Liu Y."/>
            <person name="Xu W."/>
            <person name="Pan J."/>
            <person name="Luo Z.H."/>
            <person name="Li M."/>
        </authorList>
    </citation>
    <scope>NUCLEOTIDE SEQUENCE [LARGE SCALE GENOMIC DNA]</scope>
    <source>
        <strain evidence="2">SpSt-556</strain>
    </source>
</reference>
<name>A0A7C4L110_9CHLR</name>
<dbReference type="GO" id="GO:0016787">
    <property type="term" value="F:hydrolase activity"/>
    <property type="evidence" value="ECO:0007669"/>
    <property type="project" value="UniProtKB-KW"/>
</dbReference>
<dbReference type="PANTHER" id="PTHR43736:SF4">
    <property type="entry name" value="SLR1690 PROTEIN"/>
    <property type="match status" value="1"/>
</dbReference>
<dbReference type="Gene3D" id="3.90.79.10">
    <property type="entry name" value="Nucleoside Triphosphate Pyrophosphohydrolase"/>
    <property type="match status" value="1"/>
</dbReference>
<proteinExistence type="predicted"/>
<gene>
    <name evidence="2" type="ORF">ENT17_11670</name>
</gene>
<dbReference type="SUPFAM" id="SSF55811">
    <property type="entry name" value="Nudix"/>
    <property type="match status" value="1"/>
</dbReference>
<evidence type="ECO:0000259" key="1">
    <source>
        <dbReference type="Pfam" id="PF21906"/>
    </source>
</evidence>
<keyword evidence="2" id="KW-0378">Hydrolase</keyword>
<evidence type="ECO:0000313" key="2">
    <source>
        <dbReference type="EMBL" id="HGS88257.1"/>
    </source>
</evidence>
<dbReference type="InterPro" id="IPR036390">
    <property type="entry name" value="WH_DNA-bd_sf"/>
</dbReference>
<dbReference type="InterPro" id="IPR036388">
    <property type="entry name" value="WH-like_DNA-bd_sf"/>
</dbReference>
<dbReference type="PANTHER" id="PTHR43736">
    <property type="entry name" value="ADP-RIBOSE PYROPHOSPHATASE"/>
    <property type="match status" value="1"/>
</dbReference>